<dbReference type="Pfam" id="PF00293">
    <property type="entry name" value="NUDIX"/>
    <property type="match status" value="1"/>
</dbReference>
<dbReference type="InterPro" id="IPR000086">
    <property type="entry name" value="NUDIX_hydrolase_dom"/>
</dbReference>
<evidence type="ECO:0000259" key="1">
    <source>
        <dbReference type="PROSITE" id="PS51462"/>
    </source>
</evidence>
<sequence>MIEQLTPGGRPAFVVNVEVHLHRDGRWLLIKRSEQEAHAAGLLSGVGGKVDLPAGPVVPDVLEQTARREVAEEINVDLTGVPLTYVESSLFTADDGDLVVNVVFAAALPADAEPFPAAPDEVADIVHLTFAEADADPNLPPWIRRSLTLAVAATTGP</sequence>
<organism evidence="2 3">
    <name type="scientific">Catellatospora chokoriensis</name>
    <dbReference type="NCBI Taxonomy" id="310353"/>
    <lineage>
        <taxon>Bacteria</taxon>
        <taxon>Bacillati</taxon>
        <taxon>Actinomycetota</taxon>
        <taxon>Actinomycetes</taxon>
        <taxon>Micromonosporales</taxon>
        <taxon>Micromonosporaceae</taxon>
        <taxon>Catellatospora</taxon>
    </lineage>
</organism>
<protein>
    <recommendedName>
        <fullName evidence="1">Nudix hydrolase domain-containing protein</fullName>
    </recommendedName>
</protein>
<dbReference type="PROSITE" id="PS51462">
    <property type="entry name" value="NUDIX"/>
    <property type="match status" value="1"/>
</dbReference>
<dbReference type="EMBL" id="BONG01000013">
    <property type="protein sequence ID" value="GIF89198.1"/>
    <property type="molecule type" value="Genomic_DNA"/>
</dbReference>
<dbReference type="InterPro" id="IPR015797">
    <property type="entry name" value="NUDIX_hydrolase-like_dom_sf"/>
</dbReference>
<keyword evidence="3" id="KW-1185">Reference proteome</keyword>
<accession>A0A8J3JYA4</accession>
<name>A0A8J3JYA4_9ACTN</name>
<reference evidence="2 3" key="1">
    <citation type="submission" date="2021-01" db="EMBL/GenBank/DDBJ databases">
        <title>Whole genome shotgun sequence of Catellatospora chokoriensis NBRC 107358.</title>
        <authorList>
            <person name="Komaki H."/>
            <person name="Tamura T."/>
        </authorList>
    </citation>
    <scope>NUCLEOTIDE SEQUENCE [LARGE SCALE GENOMIC DNA]</scope>
    <source>
        <strain evidence="2 3">NBRC 107358</strain>
    </source>
</reference>
<feature type="domain" description="Nudix hydrolase" evidence="1">
    <location>
        <begin position="8"/>
        <end position="151"/>
    </location>
</feature>
<gene>
    <name evidence="2" type="ORF">Cch02nite_26420</name>
</gene>
<evidence type="ECO:0000313" key="3">
    <source>
        <dbReference type="Proteomes" id="UP000619293"/>
    </source>
</evidence>
<proteinExistence type="predicted"/>
<evidence type="ECO:0000313" key="2">
    <source>
        <dbReference type="EMBL" id="GIF89198.1"/>
    </source>
</evidence>
<dbReference type="SUPFAM" id="SSF55811">
    <property type="entry name" value="Nudix"/>
    <property type="match status" value="1"/>
</dbReference>
<dbReference type="Gene3D" id="3.90.79.10">
    <property type="entry name" value="Nucleoside Triphosphate Pyrophosphohydrolase"/>
    <property type="match status" value="1"/>
</dbReference>
<comment type="caution">
    <text evidence="2">The sequence shown here is derived from an EMBL/GenBank/DDBJ whole genome shotgun (WGS) entry which is preliminary data.</text>
</comment>
<dbReference type="Proteomes" id="UP000619293">
    <property type="component" value="Unassembled WGS sequence"/>
</dbReference>
<dbReference type="AlphaFoldDB" id="A0A8J3JYA4"/>
<dbReference type="RefSeq" id="WP_191840607.1">
    <property type="nucleotide sequence ID" value="NZ_BAAALB010000011.1"/>
</dbReference>